<protein>
    <submittedName>
        <fullName evidence="3">Sacsin N-terminal ATP-binding-like domain-containing protein</fullName>
    </submittedName>
</protein>
<keyword evidence="4" id="KW-1185">Reference proteome</keyword>
<gene>
    <name evidence="3" type="ORF">ACFSYC_12290</name>
</gene>
<dbReference type="InterPro" id="IPR024975">
    <property type="entry name" value="NOV_C"/>
</dbReference>
<dbReference type="InterPro" id="IPR058210">
    <property type="entry name" value="SACS/Nov_dom"/>
</dbReference>
<feature type="domain" description="Protein NO VEIN C-terminal" evidence="1">
    <location>
        <begin position="1420"/>
        <end position="1478"/>
    </location>
</feature>
<accession>A0ABW5XRR3</accession>
<dbReference type="InterPro" id="IPR036890">
    <property type="entry name" value="HATPase_C_sf"/>
</dbReference>
<dbReference type="Pfam" id="PF25794">
    <property type="entry name" value="SACS"/>
    <property type="match status" value="1"/>
</dbReference>
<dbReference type="Proteomes" id="UP001597601">
    <property type="component" value="Unassembled WGS sequence"/>
</dbReference>
<dbReference type="EMBL" id="JBHUON010000014">
    <property type="protein sequence ID" value="MFD2865471.1"/>
    <property type="molecule type" value="Genomic_DNA"/>
</dbReference>
<dbReference type="NCBIfam" id="NF047352">
    <property type="entry name" value="P_loop_sacsin"/>
    <property type="match status" value="1"/>
</dbReference>
<dbReference type="PANTHER" id="PTHR32387">
    <property type="entry name" value="WU:FJ29H11"/>
    <property type="match status" value="1"/>
</dbReference>
<reference evidence="4" key="1">
    <citation type="journal article" date="2019" name="Int. J. Syst. Evol. Microbiol.">
        <title>The Global Catalogue of Microorganisms (GCM) 10K type strain sequencing project: providing services to taxonomists for standard genome sequencing and annotation.</title>
        <authorList>
            <consortium name="The Broad Institute Genomics Platform"/>
            <consortium name="The Broad Institute Genome Sequencing Center for Infectious Disease"/>
            <person name="Wu L."/>
            <person name="Ma J."/>
        </authorList>
    </citation>
    <scope>NUCLEOTIDE SEQUENCE [LARGE SCALE GENOMIC DNA]</scope>
    <source>
        <strain evidence="4">KCTC 52232</strain>
    </source>
</reference>
<dbReference type="RefSeq" id="WP_377127855.1">
    <property type="nucleotide sequence ID" value="NZ_JBHUON010000014.1"/>
</dbReference>
<proteinExistence type="predicted"/>
<evidence type="ECO:0000313" key="3">
    <source>
        <dbReference type="EMBL" id="MFD2865471.1"/>
    </source>
</evidence>
<feature type="domain" description="Sacsin/Nov" evidence="2">
    <location>
        <begin position="33"/>
        <end position="224"/>
    </location>
</feature>
<evidence type="ECO:0000259" key="2">
    <source>
        <dbReference type="Pfam" id="PF25794"/>
    </source>
</evidence>
<dbReference type="SUPFAM" id="SSF55874">
    <property type="entry name" value="ATPase domain of HSP90 chaperone/DNA topoisomerase II/histidine kinase"/>
    <property type="match status" value="1"/>
</dbReference>
<dbReference type="Gene3D" id="3.30.565.10">
    <property type="entry name" value="Histidine kinase-like ATPase, C-terminal domain"/>
    <property type="match status" value="1"/>
</dbReference>
<dbReference type="Pfam" id="PF13020">
    <property type="entry name" value="NOV_C"/>
    <property type="match status" value="1"/>
</dbReference>
<evidence type="ECO:0000259" key="1">
    <source>
        <dbReference type="Pfam" id="PF13020"/>
    </source>
</evidence>
<comment type="caution">
    <text evidence="3">The sequence shown here is derived from an EMBL/GenBank/DDBJ whole genome shotgun (WGS) entry which is preliminary data.</text>
</comment>
<sequence>MTFKEELEILIAKNLKTYIDNNDRFIADYNREQELTKEYNGRQLLELLQNADDAKSTEVEIVWDEKKRHLSISNLGQPFSSGGIKSLMLANLSTKTKLSYIGNKGLGFRSILNWSENVAICTRNCRISFSENIAKKIFENDLKLNPADKQKIRKARNLSAKAIPFPVLAVPVINEDYQPTSWATRIEIACRKKFVKDINDQLGEITEEILLFLNHVRKITVVRTGKAAVILSSAKKKRPGFELVSIGVKEWRVFRREGLLPSELQDGNKEEKQHFQLKVAYQDDLSDTYRKLFNFFPTQLSISLPCIVHGTFDLNSSRNHLNESDQNKHILKELMQLLRDCALFLAKGKVDWRPFRLLDPISPVSDSSLILTFYADLEKLRNTEAIYPCISQTYHPLSEAIYYSESFNGFFQTHFSGTFQNLLIPLDGQVPDRFKNDRYKHQYLVEQVDQLSESLSLELRADLITILAKTIPYRDGQAYFSLLVNDQGKVIPKDELAFTPAIRADEEFRIPKSVKLDLMNAPLFDLLNARFEALYDKREPRSRELQRQVKAVVNLQPYDSNNVIDKIIAGTKDVLKSARAEDRPQLIREMVTALFANFKNIENRQERLKIPVTLIAKTGQPADSESLFLSQTYPTGEITEAVYGTTLKGKEYLADAGYWKLDEEESTLIESFFLWLRVNRLSKTEPIGILTRWNESAYFDFIFQNGTSKPDDWDRGNVSRGNAFLRVTNIEQLLALPVTRLVLLILKDEVIRQKLENNNERIEWFYSRQRPAISPAFSYIRYQFIASGLFTRYLLEEGGEEFNRLINDDLQIDYAFLDQFGINRAEVRSILIRLGAKESFDELLPEAIYSILRAIPGKDREQRGRSTQTIYKLALDSLEKQNSKFPVPSDIPFFAKKGTDEGYQPVEKVYYADNSVLPRRILDTLPLLNLPKRSGEDQVEKYFGIKSLKVFKVEVNEPTLKYHPSNDQLHQLFESIKPYILAYRLHSPNLKKKITDPDVKKREARTLKQCSLQLVRECFFSFGNGAESPIEEKEFINQRDRFFYRESFVATTDSLRKDSLFCDAFAEIMCIIFKVNDLKNDFRQVLKNELTDTIHLAIQDLGRERIDEAFRLLGVSRNEFDFWANIFRLAGKKSFPEILESPDVLRLTVFRGLSIRLGDSYNSVDFEHFGNKASFNLARSLSKKLGLTVAQILPGGLYQWHRANFLDEIKTLEYRFKTLIWEKLNLIPQKQGEFIQTLSSYNQSFLSMIEGEITKIKYELQVSYYSIIRKLIVIHYHISVGNDLPAVPAIIQNQYPHLLKKFHIEEADLTDDKVRSLLFFEGNSDRIAAYLDTYHALDDSEDGGNEDEHLTGDLFQASLAKSARTPVSPSANGSNGSWLHSGKIDAVKKKKGRQAEALVYYTLVKEYGISQVRWVSGNSTTPDKNDSLHYDIEYKNNEGEWKYVEVKAIYDSQLIISNAEKDKGSAEPEKFEFALVEGDAIYIVKNLFDFPPGESFETNSRFVAYPKDYVFSFKVQLID</sequence>
<evidence type="ECO:0000313" key="4">
    <source>
        <dbReference type="Proteomes" id="UP001597601"/>
    </source>
</evidence>
<name>A0ABW5XRR3_9SPHI</name>
<organism evidence="3 4">
    <name type="scientific">Mucilaginibacter antarcticus</name>
    <dbReference type="NCBI Taxonomy" id="1855725"/>
    <lineage>
        <taxon>Bacteria</taxon>
        <taxon>Pseudomonadati</taxon>
        <taxon>Bacteroidota</taxon>
        <taxon>Sphingobacteriia</taxon>
        <taxon>Sphingobacteriales</taxon>
        <taxon>Sphingobacteriaceae</taxon>
        <taxon>Mucilaginibacter</taxon>
    </lineage>
</organism>
<dbReference type="PANTHER" id="PTHR32387:SF0">
    <property type="entry name" value="PROTEIN NO VEIN"/>
    <property type="match status" value="1"/>
</dbReference>
<dbReference type="InterPro" id="IPR052957">
    <property type="entry name" value="Auxin_embryo_med"/>
</dbReference>